<feature type="transmembrane region" description="Helical" evidence="7">
    <location>
        <begin position="251"/>
        <end position="273"/>
    </location>
</feature>
<proteinExistence type="inferred from homology"/>
<keyword evidence="4 7" id="KW-0812">Transmembrane</keyword>
<feature type="transmembrane region" description="Helical" evidence="7">
    <location>
        <begin position="459"/>
        <end position="480"/>
    </location>
</feature>
<evidence type="ECO:0000259" key="8">
    <source>
        <dbReference type="SMART" id="SM00014"/>
    </source>
</evidence>
<evidence type="ECO:0000313" key="10">
    <source>
        <dbReference type="Proteomes" id="UP000028607"/>
    </source>
</evidence>
<keyword evidence="6 7" id="KW-0472">Membrane</keyword>
<dbReference type="PANTHER" id="PTHR30353:SF15">
    <property type="entry name" value="INNER MEMBRANE PROTEIN YABI"/>
    <property type="match status" value="1"/>
</dbReference>
<evidence type="ECO:0000256" key="7">
    <source>
        <dbReference type="SAM" id="Phobius"/>
    </source>
</evidence>
<keyword evidence="5 7" id="KW-1133">Transmembrane helix</keyword>
<evidence type="ECO:0000256" key="5">
    <source>
        <dbReference type="ARBA" id="ARBA00022989"/>
    </source>
</evidence>
<dbReference type="eggNOG" id="COG0671">
    <property type="taxonomic scope" value="Bacteria"/>
</dbReference>
<reference evidence="9 10" key="2">
    <citation type="journal article" date="2015" name="Antonie Van Leeuwenhoek">
        <title>Thioclava indica sp. nov., isolated from surface seawater of the Indian Ocean.</title>
        <authorList>
            <person name="Liu Y."/>
            <person name="Lai Q."/>
            <person name="Du J."/>
            <person name="Xu H."/>
            <person name="Jiang L."/>
            <person name="Shao Z."/>
        </authorList>
    </citation>
    <scope>NUCLEOTIDE SEQUENCE [LARGE SCALE GENOMIC DNA]</scope>
    <source>
        <strain evidence="9 10">13D2W-2</strain>
    </source>
</reference>
<organism evidence="9 10">
    <name type="scientific">Thioclava atlantica</name>
    <dbReference type="NCBI Taxonomy" id="1317124"/>
    <lineage>
        <taxon>Bacteria</taxon>
        <taxon>Pseudomonadati</taxon>
        <taxon>Pseudomonadota</taxon>
        <taxon>Alphaproteobacteria</taxon>
        <taxon>Rhodobacterales</taxon>
        <taxon>Paracoccaceae</taxon>
        <taxon>Thioclava</taxon>
    </lineage>
</organism>
<dbReference type="PANTHER" id="PTHR30353">
    <property type="entry name" value="INNER MEMBRANE PROTEIN DEDA-RELATED"/>
    <property type="match status" value="1"/>
</dbReference>
<name>A0A085TZQ6_9RHOB</name>
<dbReference type="Proteomes" id="UP000028607">
    <property type="component" value="Unassembled WGS sequence"/>
</dbReference>
<dbReference type="Pfam" id="PF14067">
    <property type="entry name" value="LssY_C"/>
    <property type="match status" value="1"/>
</dbReference>
<feature type="transmembrane region" description="Helical" evidence="7">
    <location>
        <begin position="398"/>
        <end position="416"/>
    </location>
</feature>
<dbReference type="CDD" id="cd03392">
    <property type="entry name" value="PAP2_like_2"/>
    <property type="match status" value="1"/>
</dbReference>
<feature type="transmembrane region" description="Helical" evidence="7">
    <location>
        <begin position="332"/>
        <end position="354"/>
    </location>
</feature>
<evidence type="ECO:0000256" key="3">
    <source>
        <dbReference type="ARBA" id="ARBA00022475"/>
    </source>
</evidence>
<evidence type="ECO:0000256" key="2">
    <source>
        <dbReference type="ARBA" id="ARBA00010792"/>
    </source>
</evidence>
<keyword evidence="3" id="KW-1003">Cell membrane</keyword>
<dbReference type="RefSeq" id="WP_038143618.1">
    <property type="nucleotide sequence ID" value="NZ_AQRC01000002.1"/>
</dbReference>
<evidence type="ECO:0000256" key="6">
    <source>
        <dbReference type="ARBA" id="ARBA00023136"/>
    </source>
</evidence>
<feature type="transmembrane region" description="Helical" evidence="7">
    <location>
        <begin position="428"/>
        <end position="447"/>
    </location>
</feature>
<feature type="transmembrane region" description="Helical" evidence="7">
    <location>
        <begin position="310"/>
        <end position="327"/>
    </location>
</feature>
<dbReference type="OrthoDB" id="9801622at2"/>
<evidence type="ECO:0000256" key="1">
    <source>
        <dbReference type="ARBA" id="ARBA00004651"/>
    </source>
</evidence>
<reference evidence="10" key="1">
    <citation type="submission" date="2013-04" db="EMBL/GenBank/DDBJ databases">
        <title>Thioclava sp. 13D2W-2 Genome Sequencing.</title>
        <authorList>
            <person name="Lai Q."/>
            <person name="Li G."/>
            <person name="Shao Z."/>
        </authorList>
    </citation>
    <scope>NUCLEOTIDE SEQUENCE [LARGE SCALE GENOMIC DNA]</scope>
    <source>
        <strain evidence="10">13D2W-2</strain>
    </source>
</reference>
<comment type="similarity">
    <text evidence="2">Belongs to the DedA family.</text>
</comment>
<dbReference type="InterPro" id="IPR025902">
    <property type="entry name" value="LssY-like-C_dom"/>
</dbReference>
<evidence type="ECO:0000256" key="4">
    <source>
        <dbReference type="ARBA" id="ARBA00022692"/>
    </source>
</evidence>
<comment type="caution">
    <text evidence="9">The sequence shown here is derived from an EMBL/GenBank/DDBJ whole genome shotgun (WGS) entry which is preliminary data.</text>
</comment>
<comment type="subcellular location">
    <subcellularLocation>
        <location evidence="1">Cell membrane</location>
        <topology evidence="1">Multi-pass membrane protein</topology>
    </subcellularLocation>
</comment>
<dbReference type="Pfam" id="PF09335">
    <property type="entry name" value="VTT_dom"/>
    <property type="match status" value="1"/>
</dbReference>
<dbReference type="InterPro" id="IPR032816">
    <property type="entry name" value="VTT_dom"/>
</dbReference>
<feature type="transmembrane region" description="Helical" evidence="7">
    <location>
        <begin position="59"/>
        <end position="81"/>
    </location>
</feature>
<feature type="transmembrane region" description="Helical" evidence="7">
    <location>
        <begin position="144"/>
        <end position="164"/>
    </location>
</feature>
<feature type="transmembrane region" description="Helical" evidence="7">
    <location>
        <begin position="374"/>
        <end position="391"/>
    </location>
</feature>
<dbReference type="InterPro" id="IPR000326">
    <property type="entry name" value="PAP2/HPO"/>
</dbReference>
<dbReference type="GO" id="GO:0005886">
    <property type="term" value="C:plasma membrane"/>
    <property type="evidence" value="ECO:0007669"/>
    <property type="project" value="UniProtKB-SubCell"/>
</dbReference>
<dbReference type="Pfam" id="PF01569">
    <property type="entry name" value="PAP2"/>
    <property type="match status" value="1"/>
</dbReference>
<dbReference type="eggNOG" id="COG0586">
    <property type="taxonomic scope" value="Bacteria"/>
</dbReference>
<dbReference type="PATRIC" id="fig|1317124.6.peg.557"/>
<dbReference type="Gene3D" id="1.20.144.10">
    <property type="entry name" value="Phosphatidic acid phosphatase type 2/haloperoxidase"/>
    <property type="match status" value="1"/>
</dbReference>
<protein>
    <submittedName>
        <fullName evidence="9">PA-phosphatase-like phosphoesterase</fullName>
    </submittedName>
</protein>
<feature type="transmembrane region" description="Helical" evidence="7">
    <location>
        <begin position="110"/>
        <end position="132"/>
    </location>
</feature>
<accession>A0A085TZQ6</accession>
<feature type="domain" description="Phosphatidic acid phosphatase type 2/haloperoxidase" evidence="8">
    <location>
        <begin position="334"/>
        <end position="442"/>
    </location>
</feature>
<dbReference type="SMART" id="SM00014">
    <property type="entry name" value="acidPPc"/>
    <property type="match status" value="1"/>
</dbReference>
<feature type="transmembrane region" description="Helical" evidence="7">
    <location>
        <begin position="176"/>
        <end position="196"/>
    </location>
</feature>
<keyword evidence="10" id="KW-1185">Reference proteome</keyword>
<feature type="transmembrane region" description="Helical" evidence="7">
    <location>
        <begin position="12"/>
        <end position="39"/>
    </location>
</feature>
<dbReference type="InterPro" id="IPR032818">
    <property type="entry name" value="DedA-like"/>
</dbReference>
<gene>
    <name evidence="9" type="ORF">DW2_02794</name>
</gene>
<evidence type="ECO:0000313" key="9">
    <source>
        <dbReference type="EMBL" id="KFE36203.1"/>
    </source>
</evidence>
<dbReference type="InterPro" id="IPR036938">
    <property type="entry name" value="PAP2/HPO_sf"/>
</dbReference>
<dbReference type="STRING" id="1317124.DW2_02794"/>
<dbReference type="AlphaFoldDB" id="A0A085TZQ6"/>
<sequence length="675" mass="73264">MLDSIHQILPSLASLGLLGYWVIGAASALEAFFVTGLFVPGALVVDAGGFMVQRGLLDFLDLVWFVAIGSMLGGEASFWVGRHARRGMLGRWNVEEMRVYIRARRLFERYGGFALVLGRFLGPVAAFVPFAAAMSGMETRRFRIWNVVSGFPYALGHLAFGYFLGSTLTRMSPVMTRGAVFALVIVLVLVALWWTLRRLDRALPHLLALIGGLFDAIARHPVAGSLGARHPRLARFAVARLDRSQFRGLPATLMALAFAYLLALWIGIAFDFVRAEPIVQVDARLAQLMHLFWTPALIQFFTWVTALGDTRLVAALLVLALVWLIVLRRTALILGLVVSLGTDLASVALFKASFGRPRSALGYFTETSGSFPSGHATLSVAFYGMLFYLLWRLRRLGPVTAALLAATTAFLIGLSRLYLVEHYLSDVLAGWTLGALCLVIGIAVAEWRRSVAPPRPRNLAGWGKALMLVLSLALVGYAGLRVTDYTKTRNPRPSGVGDVTLSQPGEVFTREALPVNANTLTGERSFPINIAFYAQDAQQLTGTLAPLGWMPGHPASLGTLARAAFANIRGQTGAAVAPLFWDNRPDDLSFSTDARAEGGVPPRLRLWATRFVDGQSRRLFLGVLSRDDGLDLEDGAPAPDVARALAKTLAAEATGASRQAMTVKGRAEIPLLLLK</sequence>
<dbReference type="EMBL" id="AQRC01000002">
    <property type="protein sequence ID" value="KFE36203.1"/>
    <property type="molecule type" value="Genomic_DNA"/>
</dbReference>
<dbReference type="SUPFAM" id="SSF48317">
    <property type="entry name" value="Acid phosphatase/Vanadium-dependent haloperoxidase"/>
    <property type="match status" value="1"/>
</dbReference>